<dbReference type="InterPro" id="IPR035906">
    <property type="entry name" value="MetI-like_sf"/>
</dbReference>
<feature type="transmembrane region" description="Helical" evidence="7">
    <location>
        <begin position="356"/>
        <end position="379"/>
    </location>
</feature>
<dbReference type="InterPro" id="IPR000515">
    <property type="entry name" value="MetI-like"/>
</dbReference>
<comment type="similarity">
    <text evidence="7">Belongs to the binding-protein-dependent transport system permease family.</text>
</comment>
<name>A0ABM9T462_THIA3</name>
<dbReference type="PROSITE" id="PS50928">
    <property type="entry name" value="ABC_TM1"/>
    <property type="match status" value="1"/>
</dbReference>
<dbReference type="CDD" id="cd06261">
    <property type="entry name" value="TM_PBP2"/>
    <property type="match status" value="1"/>
</dbReference>
<comment type="subcellular location">
    <subcellularLocation>
        <location evidence="1 7">Cell membrane</location>
        <topology evidence="1 7">Multi-pass membrane protein</topology>
    </subcellularLocation>
</comment>
<feature type="transmembrane region" description="Helical" evidence="7">
    <location>
        <begin position="115"/>
        <end position="135"/>
    </location>
</feature>
<evidence type="ECO:0000259" key="8">
    <source>
        <dbReference type="PROSITE" id="PS50928"/>
    </source>
</evidence>
<dbReference type="PANTHER" id="PTHR30151:SF0">
    <property type="entry name" value="ABC TRANSPORTER PERMEASE PROTEIN MJ0413-RELATED"/>
    <property type="match status" value="1"/>
</dbReference>
<evidence type="ECO:0000256" key="3">
    <source>
        <dbReference type="ARBA" id="ARBA00022475"/>
    </source>
</evidence>
<reference evidence="9 10" key="1">
    <citation type="submission" date="2015-03" db="EMBL/GenBank/DDBJ databases">
        <authorList>
            <person name="Regsiter A."/>
            <person name="william w."/>
        </authorList>
    </citation>
    <scope>NUCLEOTIDE SEQUENCE [LARGE SCALE GENOMIC DNA]</scope>
    <source>
        <strain evidence="9 10">CB1</strain>
    </source>
</reference>
<evidence type="ECO:0000256" key="5">
    <source>
        <dbReference type="ARBA" id="ARBA00022989"/>
    </source>
</evidence>
<keyword evidence="4 7" id="KW-0812">Transmembrane</keyword>
<feature type="transmembrane region" description="Helical" evidence="7">
    <location>
        <begin position="324"/>
        <end position="344"/>
    </location>
</feature>
<keyword evidence="10" id="KW-1185">Reference proteome</keyword>
<keyword evidence="5 7" id="KW-1133">Transmembrane helix</keyword>
<evidence type="ECO:0000256" key="6">
    <source>
        <dbReference type="ARBA" id="ARBA00023136"/>
    </source>
</evidence>
<sequence length="397" mass="41046">MSAIAMAASPSSLAGGAVAPRRRAPGGVLALCALLAIALSAAMPLLADAPGALVLDAAQQPRALAALGLLLLAAVRLLWPSGRWMTYGLTLLALSAGLLWLGVPPALGDVQAGSGFWLGCVALGLIGLLTVHRCAHLDGSRLDAQSAAAVLGLWALLFWQLGVTAFDVPRVILPAPQWVLASLVERAGTLVQDAMQTLVREALTGWLIGCGLGFGVALAIDRHSFLQRGLLPIASMTSAVPLVGVAPIAVMWFGFGWESKAAVVALMTFFPMLVSTLAGLRAAGTLEAELMQTYGASHRQTLWLLKLPSAVPQMITALKINATLALIGAIVAEFFGSPTVGLGFRISTEAARMNMGLVWAAITAASVAGSVAYAALVLLERRAAFWHPSVRSAAGIS</sequence>
<feature type="transmembrane region" description="Helical" evidence="7">
    <location>
        <begin position="233"/>
        <end position="255"/>
    </location>
</feature>
<dbReference type="PANTHER" id="PTHR30151">
    <property type="entry name" value="ALKANE SULFONATE ABC TRANSPORTER-RELATED, MEMBRANE SUBUNIT"/>
    <property type="match status" value="1"/>
</dbReference>
<dbReference type="Pfam" id="PF00528">
    <property type="entry name" value="BPD_transp_1"/>
    <property type="match status" value="1"/>
</dbReference>
<evidence type="ECO:0000256" key="1">
    <source>
        <dbReference type="ARBA" id="ARBA00004651"/>
    </source>
</evidence>
<feature type="transmembrane region" description="Helical" evidence="7">
    <location>
        <begin position="63"/>
        <end position="79"/>
    </location>
</feature>
<dbReference type="Gene3D" id="1.10.3720.10">
    <property type="entry name" value="MetI-like"/>
    <property type="match status" value="1"/>
</dbReference>
<evidence type="ECO:0000256" key="2">
    <source>
        <dbReference type="ARBA" id="ARBA00022448"/>
    </source>
</evidence>
<feature type="transmembrane region" description="Helical" evidence="7">
    <location>
        <begin position="147"/>
        <end position="166"/>
    </location>
</feature>
<dbReference type="RefSeq" id="WP_231836254.1">
    <property type="nucleotide sequence ID" value="NC_014145.1"/>
</dbReference>
<protein>
    <submittedName>
        <fullName evidence="9">ABC-type transport system, permease component</fullName>
    </submittedName>
</protein>
<organism evidence="9 10">
    <name type="scientific">Thiomonas arsenitoxydans (strain DSM 22701 / CIP 110005 / 3As)</name>
    <dbReference type="NCBI Taxonomy" id="426114"/>
    <lineage>
        <taxon>Bacteria</taxon>
        <taxon>Pseudomonadati</taxon>
        <taxon>Pseudomonadota</taxon>
        <taxon>Betaproteobacteria</taxon>
        <taxon>Burkholderiales</taxon>
        <taxon>Thiomonas</taxon>
    </lineage>
</organism>
<evidence type="ECO:0000256" key="4">
    <source>
        <dbReference type="ARBA" id="ARBA00022692"/>
    </source>
</evidence>
<feature type="domain" description="ABC transmembrane type-1" evidence="8">
    <location>
        <begin position="195"/>
        <end position="380"/>
    </location>
</feature>
<gene>
    <name evidence="9" type="ORF">THICB1_160046</name>
</gene>
<keyword evidence="2 7" id="KW-0813">Transport</keyword>
<feature type="transmembrane region" description="Helical" evidence="7">
    <location>
        <begin position="261"/>
        <end position="283"/>
    </location>
</feature>
<evidence type="ECO:0000313" key="9">
    <source>
        <dbReference type="EMBL" id="CQR31005.1"/>
    </source>
</evidence>
<feature type="transmembrane region" description="Helical" evidence="7">
    <location>
        <begin position="86"/>
        <end position="103"/>
    </location>
</feature>
<dbReference type="Proteomes" id="UP000078599">
    <property type="component" value="Unassembled WGS sequence"/>
</dbReference>
<dbReference type="EMBL" id="CTRI01000008">
    <property type="protein sequence ID" value="CQR31005.1"/>
    <property type="molecule type" value="Genomic_DNA"/>
</dbReference>
<feature type="transmembrane region" description="Helical" evidence="7">
    <location>
        <begin position="203"/>
        <end position="221"/>
    </location>
</feature>
<evidence type="ECO:0000256" key="7">
    <source>
        <dbReference type="RuleBase" id="RU363032"/>
    </source>
</evidence>
<evidence type="ECO:0000313" key="10">
    <source>
        <dbReference type="Proteomes" id="UP000078599"/>
    </source>
</evidence>
<dbReference type="SUPFAM" id="SSF161098">
    <property type="entry name" value="MetI-like"/>
    <property type="match status" value="1"/>
</dbReference>
<keyword evidence="6 7" id="KW-0472">Membrane</keyword>
<accession>A0ABM9T462</accession>
<proteinExistence type="inferred from homology"/>
<keyword evidence="3" id="KW-1003">Cell membrane</keyword>
<comment type="caution">
    <text evidence="9">The sequence shown here is derived from an EMBL/GenBank/DDBJ whole genome shotgun (WGS) entry which is preliminary data.</text>
</comment>